<dbReference type="PANTHER" id="PTHR14145">
    <property type="entry name" value="26S PROTESOME SUBUNIT 6"/>
    <property type="match status" value="1"/>
</dbReference>
<evidence type="ECO:0000256" key="4">
    <source>
        <dbReference type="ARBA" id="ARBA00022490"/>
    </source>
</evidence>
<organism evidence="8">
    <name type="scientific">Zooxanthella nutricula</name>
    <dbReference type="NCBI Taxonomy" id="1333877"/>
    <lineage>
        <taxon>Eukaryota</taxon>
        <taxon>Sar</taxon>
        <taxon>Alveolata</taxon>
        <taxon>Dinophyceae</taxon>
        <taxon>Peridiniales</taxon>
        <taxon>Peridiniales incertae sedis</taxon>
        <taxon>Zooxanthella</taxon>
    </lineage>
</organism>
<dbReference type="InterPro" id="IPR045135">
    <property type="entry name" value="Rpn7_N"/>
</dbReference>
<dbReference type="PANTHER" id="PTHR14145:SF2">
    <property type="entry name" value="COP9 SIGNALOSOME COMPLEX SUBUNIT 1"/>
    <property type="match status" value="1"/>
</dbReference>
<keyword evidence="6" id="KW-0539">Nucleus</keyword>
<dbReference type="EMBL" id="HBGW01043175">
    <property type="protein sequence ID" value="CAD9568602.1"/>
    <property type="molecule type" value="Transcribed_RNA"/>
</dbReference>
<evidence type="ECO:0000256" key="2">
    <source>
        <dbReference type="ARBA" id="ARBA00004496"/>
    </source>
</evidence>
<dbReference type="PROSITE" id="PS50250">
    <property type="entry name" value="PCI"/>
    <property type="match status" value="1"/>
</dbReference>
<gene>
    <name evidence="8" type="ORF">BRAN1462_LOCUS27358</name>
</gene>
<evidence type="ECO:0000313" key="8">
    <source>
        <dbReference type="EMBL" id="CAD9568602.1"/>
    </source>
</evidence>
<evidence type="ECO:0000256" key="3">
    <source>
        <dbReference type="ARBA" id="ARBA00008793"/>
    </source>
</evidence>
<dbReference type="SUPFAM" id="SSF46785">
    <property type="entry name" value="Winged helix' DNA-binding domain"/>
    <property type="match status" value="1"/>
</dbReference>
<dbReference type="AlphaFoldDB" id="A0A7S2K937"/>
<dbReference type="Pfam" id="PF01399">
    <property type="entry name" value="PCI"/>
    <property type="match status" value="1"/>
</dbReference>
<dbReference type="GO" id="GO:0005737">
    <property type="term" value="C:cytoplasm"/>
    <property type="evidence" value="ECO:0007669"/>
    <property type="project" value="UniProtKB-SubCell"/>
</dbReference>
<dbReference type="SMART" id="SM00088">
    <property type="entry name" value="PINT"/>
    <property type="match status" value="1"/>
</dbReference>
<dbReference type="GO" id="GO:0008180">
    <property type="term" value="C:COP9 signalosome"/>
    <property type="evidence" value="ECO:0007669"/>
    <property type="project" value="UniProtKB-KW"/>
</dbReference>
<sequence>MAATILLDDLDTYISQYGTHGAVQRLQFIASSTSNRSLKIEASKLALDLLKRTTNAKGYTEAYTSLKELLESADAAPPHYDSVWVEATQKQANILKDLYEQDLHQAKSSQIKETIRNCFAQLTNLCIEQGDYSSAVTYASKSREYCTESEAVFSTCMTIIRLSALLRVYTNIQSFTSKAHHTPFKDETGQSKIYAAYGLYHMTNKKFRDAALAFAQVRPSALGPSFLDVLCPQDVAVYGVLCGLASLERNEVQGKLLESPTFRECLDLVPQIRDIALDFCGFKYAACLSALERLKESLSLDVHLSGQVADICQQIRSRGMVQYFAPFLSVSLHSMAQAFNTDVEGVQAEVAQLVGKRQLDAKIDSHRKILHVRSSNQRKSAYLNAMRVSQEFVDSTQALVLRMNLLKHDFGVHVLRPKK</sequence>
<keyword evidence="5" id="KW-0736">Signalosome</keyword>
<evidence type="ECO:0000256" key="1">
    <source>
        <dbReference type="ARBA" id="ARBA00004123"/>
    </source>
</evidence>
<dbReference type="InterPro" id="IPR036390">
    <property type="entry name" value="WH_DNA-bd_sf"/>
</dbReference>
<name>A0A7S2K937_9DINO</name>
<evidence type="ECO:0000256" key="6">
    <source>
        <dbReference type="ARBA" id="ARBA00023242"/>
    </source>
</evidence>
<reference evidence="8" key="1">
    <citation type="submission" date="2021-01" db="EMBL/GenBank/DDBJ databases">
        <authorList>
            <person name="Corre E."/>
            <person name="Pelletier E."/>
            <person name="Niang G."/>
            <person name="Scheremetjew M."/>
            <person name="Finn R."/>
            <person name="Kale V."/>
            <person name="Holt S."/>
            <person name="Cochrane G."/>
            <person name="Meng A."/>
            <person name="Brown T."/>
            <person name="Cohen L."/>
        </authorList>
    </citation>
    <scope>NUCLEOTIDE SEQUENCE</scope>
    <source>
        <strain evidence="8">RCC3387</strain>
    </source>
</reference>
<comment type="similarity">
    <text evidence="3">Belongs to the CSN1 family.</text>
</comment>
<proteinExistence type="inferred from homology"/>
<dbReference type="InterPro" id="IPR019585">
    <property type="entry name" value="Rpn7/CSN1"/>
</dbReference>
<accession>A0A7S2K937</accession>
<keyword evidence="4" id="KW-0963">Cytoplasm</keyword>
<comment type="subcellular location">
    <subcellularLocation>
        <location evidence="2">Cytoplasm</location>
    </subcellularLocation>
    <subcellularLocation>
        <location evidence="1">Nucleus</location>
    </subcellularLocation>
</comment>
<dbReference type="Gene3D" id="1.25.40.570">
    <property type="match status" value="1"/>
</dbReference>
<evidence type="ECO:0000256" key="5">
    <source>
        <dbReference type="ARBA" id="ARBA00022790"/>
    </source>
</evidence>
<dbReference type="Pfam" id="PF10602">
    <property type="entry name" value="RPN7"/>
    <property type="match status" value="1"/>
</dbReference>
<dbReference type="InterPro" id="IPR000717">
    <property type="entry name" value="PCI_dom"/>
</dbReference>
<evidence type="ECO:0000259" key="7">
    <source>
        <dbReference type="PROSITE" id="PS50250"/>
    </source>
</evidence>
<feature type="domain" description="PCI" evidence="7">
    <location>
        <begin position="206"/>
        <end position="377"/>
    </location>
</feature>
<protein>
    <recommendedName>
        <fullName evidence="7">PCI domain-containing protein</fullName>
    </recommendedName>
</protein>